<name>A0A173ZUL2_9CLOT</name>
<dbReference type="InterPro" id="IPR019405">
    <property type="entry name" value="Lactonase_7-beta_prop"/>
</dbReference>
<reference evidence="2 3" key="1">
    <citation type="submission" date="2016-06" db="EMBL/GenBank/DDBJ databases">
        <authorList>
            <person name="Kjaerup R.B."/>
            <person name="Dalgaard T.S."/>
            <person name="Juul-Madsen H.R."/>
        </authorList>
    </citation>
    <scope>NUCLEOTIDE SEQUENCE [LARGE SCALE GENOMIC DNA]</scope>
    <source>
        <strain evidence="2 3">373-A1</strain>
    </source>
</reference>
<dbReference type="Gene3D" id="2.130.10.10">
    <property type="entry name" value="YVTN repeat-like/Quinoprotein amine dehydrogenase"/>
    <property type="match status" value="1"/>
</dbReference>
<dbReference type="EMBL" id="MAPZ01000009">
    <property type="protein sequence ID" value="OBY12065.1"/>
    <property type="molecule type" value="Genomic_DNA"/>
</dbReference>
<dbReference type="SUPFAM" id="SSF51004">
    <property type="entry name" value="C-terminal (heme d1) domain of cytochrome cd1-nitrite reductase"/>
    <property type="match status" value="1"/>
</dbReference>
<organism evidence="2 3">
    <name type="scientific">Clostridium paraputrificum</name>
    <dbReference type="NCBI Taxonomy" id="29363"/>
    <lineage>
        <taxon>Bacteria</taxon>
        <taxon>Bacillati</taxon>
        <taxon>Bacillota</taxon>
        <taxon>Clostridia</taxon>
        <taxon>Eubacteriales</taxon>
        <taxon>Clostridiaceae</taxon>
        <taxon>Clostridium</taxon>
    </lineage>
</organism>
<dbReference type="GO" id="GO:0017057">
    <property type="term" value="F:6-phosphogluconolactonase activity"/>
    <property type="evidence" value="ECO:0007669"/>
    <property type="project" value="TreeGrafter"/>
</dbReference>
<comment type="caution">
    <text evidence="2">The sequence shown here is derived from an EMBL/GenBank/DDBJ whole genome shotgun (WGS) entry which is preliminary data.</text>
</comment>
<dbReference type="eggNOG" id="COG2706">
    <property type="taxonomic scope" value="Bacteria"/>
</dbReference>
<accession>A0A173ZUL2</accession>
<protein>
    <recommendedName>
        <fullName evidence="4">6-phosphogluconolactonase</fullName>
    </recommendedName>
</protein>
<dbReference type="GO" id="GO:0005829">
    <property type="term" value="C:cytosol"/>
    <property type="evidence" value="ECO:0007669"/>
    <property type="project" value="TreeGrafter"/>
</dbReference>
<dbReference type="InterPro" id="IPR011048">
    <property type="entry name" value="Haem_d1_sf"/>
</dbReference>
<sequence length="340" mass="38343">MNKTILKGFIGTYTNTDSRGIYNFEFDCENKVFKTHALAYEIEKPSYLAVDKENNILYSVSKDNDLGGVTSFKIKENLSLEKINSVLETENPPCYINFSNKQGLIFTANYHHNKINVYPIEDGHRIGKPIKTLTHTNNTPHIHYANLDLDENFLLTVDLGQDYINLYEIKENDFIEREDLRVKFSKGCGPRHLAFHPNGKFIYVLTELSSEIASFQYNKGYLKLINILSTLPNKYTGVKSGAAIHIHPNGKFIYTSDRGNNSIACFKIDNATGSLSLVEHKPTFGSCPRDFAISEDGKYILITNQDSSSLVIFEISEDTGRLINHVGSIEVPSPVCIKLI</sequence>
<gene>
    <name evidence="2" type="ORF">CP373A1_00260</name>
</gene>
<dbReference type="RefSeq" id="WP_055184658.1">
    <property type="nucleotide sequence ID" value="NZ_CABHIH010000001.1"/>
</dbReference>
<dbReference type="InterPro" id="IPR050282">
    <property type="entry name" value="Cycloisomerase_2"/>
</dbReference>
<dbReference type="InterPro" id="IPR015943">
    <property type="entry name" value="WD40/YVTN_repeat-like_dom_sf"/>
</dbReference>
<evidence type="ECO:0000313" key="3">
    <source>
        <dbReference type="Proteomes" id="UP000092714"/>
    </source>
</evidence>
<evidence type="ECO:0000256" key="1">
    <source>
        <dbReference type="ARBA" id="ARBA00005564"/>
    </source>
</evidence>
<evidence type="ECO:0008006" key="4">
    <source>
        <dbReference type="Google" id="ProtNLM"/>
    </source>
</evidence>
<evidence type="ECO:0000313" key="2">
    <source>
        <dbReference type="EMBL" id="OBY12065.1"/>
    </source>
</evidence>
<proteinExistence type="inferred from homology"/>
<keyword evidence="3" id="KW-1185">Reference proteome</keyword>
<dbReference type="PANTHER" id="PTHR30344">
    <property type="entry name" value="6-PHOSPHOGLUCONOLACTONASE-RELATED"/>
    <property type="match status" value="1"/>
</dbReference>
<dbReference type="AlphaFoldDB" id="A0A173ZUL2"/>
<dbReference type="Pfam" id="PF10282">
    <property type="entry name" value="Lactonase"/>
    <property type="match status" value="1"/>
</dbReference>
<dbReference type="Proteomes" id="UP000092714">
    <property type="component" value="Unassembled WGS sequence"/>
</dbReference>
<comment type="similarity">
    <text evidence="1">Belongs to the cycloisomerase 2 family.</text>
</comment>
<dbReference type="PANTHER" id="PTHR30344:SF1">
    <property type="entry name" value="6-PHOSPHOGLUCONOLACTONASE"/>
    <property type="match status" value="1"/>
</dbReference>